<evidence type="ECO:0000313" key="3">
    <source>
        <dbReference type="EMBL" id="KAK0627606.1"/>
    </source>
</evidence>
<feature type="domain" description="Heterokaryon incompatibility" evidence="2">
    <location>
        <begin position="146"/>
        <end position="327"/>
    </location>
</feature>
<reference evidence="3" key="1">
    <citation type="submission" date="2023-06" db="EMBL/GenBank/DDBJ databases">
        <title>Genome-scale phylogeny and comparative genomics of the fungal order Sordariales.</title>
        <authorList>
            <consortium name="Lawrence Berkeley National Laboratory"/>
            <person name="Hensen N."/>
            <person name="Bonometti L."/>
            <person name="Westerberg I."/>
            <person name="Brannstrom I.O."/>
            <person name="Guillou S."/>
            <person name="Cros-Aarteil S."/>
            <person name="Calhoun S."/>
            <person name="Haridas S."/>
            <person name="Kuo A."/>
            <person name="Mondo S."/>
            <person name="Pangilinan J."/>
            <person name="Riley R."/>
            <person name="Labutti K."/>
            <person name="Andreopoulos B."/>
            <person name="Lipzen A."/>
            <person name="Chen C."/>
            <person name="Yanf M."/>
            <person name="Daum C."/>
            <person name="Ng V."/>
            <person name="Clum A."/>
            <person name="Steindorff A."/>
            <person name="Ohm R."/>
            <person name="Martin F."/>
            <person name="Silar P."/>
            <person name="Natvig D."/>
            <person name="Lalanne C."/>
            <person name="Gautier V."/>
            <person name="Ament-Velasquez S.L."/>
            <person name="Kruys A."/>
            <person name="Hutchinson M.I."/>
            <person name="Powell A.J."/>
            <person name="Barry K."/>
            <person name="Miller A.N."/>
            <person name="Grigoriev I.V."/>
            <person name="Debuchy R."/>
            <person name="Gladieux P."/>
            <person name="Thoren M.H."/>
            <person name="Johannesson H."/>
        </authorList>
    </citation>
    <scope>NUCLEOTIDE SEQUENCE</scope>
    <source>
        <strain evidence="3">CBS 606.72</strain>
    </source>
</reference>
<evidence type="ECO:0000256" key="1">
    <source>
        <dbReference type="SAM" id="MobiDB-lite"/>
    </source>
</evidence>
<dbReference type="InterPro" id="IPR010730">
    <property type="entry name" value="HET"/>
</dbReference>
<sequence length="770" mass="86136">MAEDDPLHSQHTSRTGGRTLLDHPYAQTLSIGSNGSRFSWAESSSPSQINWFKPTKFSRDMAELLAKDHDLEQGFALNRVDPRPSGRDFNILRPPVFRNSVIPGLLYPPLRTKEDFRLLEILPGTEEAIIRCSLHVCSMAENVGAYEALSYTWELGYEYSAGLSKMKAPGHIECNGITVEVGANLYHALRRLRLERTSRLLWIDAICINQDDIQERSQQVAIMGDIFRNAYGVLVWLGLGLPPIKPNASYEITPPPEEAFASVCAVVSTWAAAKGHTNLVGQAQYGGQRSDRHISDTPSVLEDTIIWPEILKLYSTRWFSRLWVIQEVALARHATVIWGNFEISWHWVGLAAAIIRTNWDRIAPFISQCGSGKRPERAVPSGVMNAYFMYRVSDTRPYFSPLRFSFCELLTLTRQFQCQSNHDKLFGLLGLPTTDRINSMITPDYTKPLPAIYHDVAYAMTHSIRSLDFLSHVHHPLTTCNSAFGRQYEPDDKDIPSWVPIWHIRGPQTLTPLDHDNAGFSFTAGLAKPAQFSSRGGEDWIPPDRLVVRGMLLESVQGTGIIRTVNFSEDQSMDRAACEHVLSQYRHSKRDLERLAMTLAAGKSWYGTPLTDPASNLADFAACLLENRLWLALDPSTFGLEICNTTAHENAEGMDIDGMEISSGDSCITSNELEAIASGGNADVFLDAAATACIGRSLFCTASLKLGVGPKEMQPDDQVCIIYGTRVPFIIRQCEEKEGYTFVGECYIREYMNGETIRDGTYEETWIELV</sequence>
<protein>
    <submittedName>
        <fullName evidence="3">Heterokaryon incompatibility protein-domain-containing protein</fullName>
    </submittedName>
</protein>
<name>A0AA40C6Q8_9PEZI</name>
<evidence type="ECO:0000259" key="2">
    <source>
        <dbReference type="Pfam" id="PF06985"/>
    </source>
</evidence>
<dbReference type="Proteomes" id="UP001175000">
    <property type="component" value="Unassembled WGS sequence"/>
</dbReference>
<feature type="region of interest" description="Disordered" evidence="1">
    <location>
        <begin position="1"/>
        <end position="20"/>
    </location>
</feature>
<dbReference type="Pfam" id="PF26639">
    <property type="entry name" value="Het-6_barrel"/>
    <property type="match status" value="1"/>
</dbReference>
<proteinExistence type="predicted"/>
<dbReference type="EMBL" id="JAULSU010000002">
    <property type="protein sequence ID" value="KAK0627606.1"/>
    <property type="molecule type" value="Genomic_DNA"/>
</dbReference>
<evidence type="ECO:0000313" key="4">
    <source>
        <dbReference type="Proteomes" id="UP001175000"/>
    </source>
</evidence>
<organism evidence="3 4">
    <name type="scientific">Immersiella caudata</name>
    <dbReference type="NCBI Taxonomy" id="314043"/>
    <lineage>
        <taxon>Eukaryota</taxon>
        <taxon>Fungi</taxon>
        <taxon>Dikarya</taxon>
        <taxon>Ascomycota</taxon>
        <taxon>Pezizomycotina</taxon>
        <taxon>Sordariomycetes</taxon>
        <taxon>Sordariomycetidae</taxon>
        <taxon>Sordariales</taxon>
        <taxon>Lasiosphaeriaceae</taxon>
        <taxon>Immersiella</taxon>
    </lineage>
</organism>
<dbReference type="PANTHER" id="PTHR24148:SF64">
    <property type="entry name" value="HETEROKARYON INCOMPATIBILITY DOMAIN-CONTAINING PROTEIN"/>
    <property type="match status" value="1"/>
</dbReference>
<keyword evidence="4" id="KW-1185">Reference proteome</keyword>
<dbReference type="AlphaFoldDB" id="A0AA40C6Q8"/>
<dbReference type="Pfam" id="PF06985">
    <property type="entry name" value="HET"/>
    <property type="match status" value="1"/>
</dbReference>
<comment type="caution">
    <text evidence="3">The sequence shown here is derived from an EMBL/GenBank/DDBJ whole genome shotgun (WGS) entry which is preliminary data.</text>
</comment>
<gene>
    <name evidence="3" type="ORF">B0T14DRAFT_139804</name>
</gene>
<dbReference type="PANTHER" id="PTHR24148">
    <property type="entry name" value="ANKYRIN REPEAT DOMAIN-CONTAINING PROTEIN 39 HOMOLOG-RELATED"/>
    <property type="match status" value="1"/>
</dbReference>
<accession>A0AA40C6Q8</accession>
<dbReference type="InterPro" id="IPR052895">
    <property type="entry name" value="HetReg/Transcr_Mod"/>
</dbReference>